<evidence type="ECO:0000259" key="2">
    <source>
        <dbReference type="Pfam" id="PF01571"/>
    </source>
</evidence>
<dbReference type="Pfam" id="PF01571">
    <property type="entry name" value="GCV_T"/>
    <property type="match status" value="1"/>
</dbReference>
<dbReference type="PIRSF" id="PIRSF006487">
    <property type="entry name" value="GcvT"/>
    <property type="match status" value="1"/>
</dbReference>
<feature type="domain" description="GCVT N-terminal" evidence="2">
    <location>
        <begin position="27"/>
        <end position="152"/>
    </location>
</feature>
<evidence type="ECO:0000313" key="3">
    <source>
        <dbReference type="EMBL" id="QRJ62779.1"/>
    </source>
</evidence>
<dbReference type="KEGG" id="ares:IWH25_13500"/>
<dbReference type="SUPFAM" id="SSF103025">
    <property type="entry name" value="Folate-binding domain"/>
    <property type="match status" value="1"/>
</dbReference>
<reference evidence="3" key="1">
    <citation type="submission" date="2020-11" db="EMBL/GenBank/DDBJ databases">
        <title>Azospira restricta DSM 18626 genome sequence.</title>
        <authorList>
            <person name="Moe W.M."/>
        </authorList>
    </citation>
    <scope>NUCLEOTIDE SEQUENCE</scope>
    <source>
        <strain evidence="3">DSM 18626</strain>
    </source>
</reference>
<evidence type="ECO:0000256" key="1">
    <source>
        <dbReference type="ARBA" id="ARBA00022946"/>
    </source>
</evidence>
<evidence type="ECO:0000313" key="4">
    <source>
        <dbReference type="Proteomes" id="UP000663444"/>
    </source>
</evidence>
<proteinExistence type="predicted"/>
<dbReference type="AlphaFoldDB" id="A0A974PWZ6"/>
<keyword evidence="1" id="KW-0809">Transit peptide</keyword>
<dbReference type="EMBL" id="CP064781">
    <property type="protein sequence ID" value="QRJ62779.1"/>
    <property type="molecule type" value="Genomic_DNA"/>
</dbReference>
<accession>A0A974PWZ6</accession>
<dbReference type="PANTHER" id="PTHR22602">
    <property type="entry name" value="TRANSFERASE CAF17, MITOCHONDRIAL-RELATED"/>
    <property type="match status" value="1"/>
</dbReference>
<dbReference type="Gene3D" id="3.30.1360.120">
    <property type="entry name" value="Probable tRNA modification gtpase trme, domain 1"/>
    <property type="match status" value="1"/>
</dbReference>
<dbReference type="InterPro" id="IPR027266">
    <property type="entry name" value="TrmE/GcvT-like"/>
</dbReference>
<dbReference type="InterPro" id="IPR045179">
    <property type="entry name" value="YgfZ/GcvT"/>
</dbReference>
<keyword evidence="4" id="KW-1185">Reference proteome</keyword>
<name>A0A974PWZ6_9RHOO</name>
<dbReference type="PANTHER" id="PTHR22602:SF0">
    <property type="entry name" value="TRANSFERASE CAF17, MITOCHONDRIAL-RELATED"/>
    <property type="match status" value="1"/>
</dbReference>
<protein>
    <submittedName>
        <fullName evidence="3">Folate-binding protein YgfZ</fullName>
    </submittedName>
</protein>
<dbReference type="Proteomes" id="UP000663444">
    <property type="component" value="Chromosome"/>
</dbReference>
<dbReference type="InterPro" id="IPR017703">
    <property type="entry name" value="YgfZ/GCV_T_CS"/>
</dbReference>
<dbReference type="NCBIfam" id="TIGR03317">
    <property type="entry name" value="ygfZ_signature"/>
    <property type="match status" value="1"/>
</dbReference>
<dbReference type="InterPro" id="IPR006222">
    <property type="entry name" value="GCVT_N"/>
</dbReference>
<dbReference type="GO" id="GO:0016226">
    <property type="term" value="P:iron-sulfur cluster assembly"/>
    <property type="evidence" value="ECO:0007669"/>
    <property type="project" value="TreeGrafter"/>
</dbReference>
<organism evidence="3 4">
    <name type="scientific">Azospira restricta</name>
    <dbReference type="NCBI Taxonomy" id="404405"/>
    <lineage>
        <taxon>Bacteria</taxon>
        <taxon>Pseudomonadati</taxon>
        <taxon>Pseudomonadota</taxon>
        <taxon>Betaproteobacteria</taxon>
        <taxon>Rhodocyclales</taxon>
        <taxon>Rhodocyclaceae</taxon>
        <taxon>Azospira</taxon>
    </lineage>
</organism>
<dbReference type="RefSeq" id="WP_203386310.1">
    <property type="nucleotide sequence ID" value="NZ_CP064781.1"/>
</dbReference>
<sequence length="337" mass="35113">MIPTWKEALGATGARFNDSRNPEVDSFGDAAGELAAARDATVVAPLTHLGVIRVGGEDAKSFLHNQLTSDINHLAADGAQHAAWCSAKGRMLASFVVWRDGGDYLLALSADLQAAIAKRLQMYVLRSKVTVADAGLALLGLSGPQSPAALQAAGLPRPEPMKSAAADGCAVIRIDDARQLIAVPAERAAAVWAALAGTARPVGLPAWRWLDIRAALPLISEATKEHFVPQMANFERIGGVSFHKGCYPGQEVVARTQYLGKVKRHLYRLRSDAAMAAGDELYSEAVPDQSCGMVVSAAASPAGGHEALAVVMELAADAGIRLRARDGANAAAAAVAA</sequence>
<gene>
    <name evidence="3" type="ORF">IWH25_13500</name>
</gene>